<evidence type="ECO:0000313" key="2">
    <source>
        <dbReference type="EMBL" id="PLE29276.1"/>
    </source>
</evidence>
<dbReference type="EMBL" id="SMTN01000006">
    <property type="protein sequence ID" value="TDK03459.1"/>
    <property type="molecule type" value="Genomic_DNA"/>
</dbReference>
<evidence type="ECO:0000313" key="1">
    <source>
        <dbReference type="EMBL" id="OVF73112.1"/>
    </source>
</evidence>
<dbReference type="AlphaFoldDB" id="A0A1V7TUC2"/>
<comment type="caution">
    <text evidence="1">The sequence shown here is derived from an EMBL/GenBank/DDBJ whole genome shotgun (WGS) entry which is preliminary data.</text>
</comment>
<dbReference type="EMBL" id="NDBK01000050">
    <property type="protein sequence ID" value="OVF73112.1"/>
    <property type="molecule type" value="Genomic_DNA"/>
</dbReference>
<evidence type="ECO:0000313" key="8">
    <source>
        <dbReference type="Proteomes" id="UP000196447"/>
    </source>
</evidence>
<evidence type="ECO:0000313" key="9">
    <source>
        <dbReference type="Proteomes" id="UP000234439"/>
    </source>
</evidence>
<reference evidence="3 10" key="3">
    <citation type="submission" date="2017-09" db="EMBL/GenBank/DDBJ databases">
        <title>Molecular Epidemiology of Livestock-Associated Methicillin Resistant Staphylococcus aureus (LA-MRSA) and Extended-Spectrum Beta-Lactamase (ESBL)-Producing Enterobacteriaceae in Pigs and Exposed Workers in Cameroon and South Africa.</title>
        <authorList>
            <person name="Founou L."/>
            <person name="Founou R.C."/>
            <person name="Allam M."/>
            <person name="Ismail A."/>
            <person name="Essack S.Y."/>
        </authorList>
    </citation>
    <scope>NUCLEOTIDE SEQUENCE [LARGE SCALE GENOMIC DNA]</scope>
    <source>
        <strain evidence="3 10">HH516E4IA</strain>
    </source>
</reference>
<dbReference type="EMBL" id="PCFF01000014">
    <property type="protein sequence ID" value="PVU61938.1"/>
    <property type="molecule type" value="Genomic_DNA"/>
</dbReference>
<dbReference type="Proteomes" id="UP000272440">
    <property type="component" value="Unassembled WGS sequence"/>
</dbReference>
<name>A0A1V7TUC2_KLEPN</name>
<dbReference type="Proteomes" id="UP000234439">
    <property type="component" value="Unassembled WGS sequence"/>
</dbReference>
<reference evidence="5" key="4">
    <citation type="submission" date="2018-07" db="EMBL/GenBank/DDBJ databases">
        <title>Draft genome sequence of Klebsiella pneumoniae K293.</title>
        <authorList>
            <person name="He F."/>
        </authorList>
    </citation>
    <scope>NUCLEOTIDE SEQUENCE</scope>
    <source>
        <strain evidence="5">K293</strain>
    </source>
</reference>
<accession>A0A1V7TUC2</accession>
<reference evidence="6 11" key="7">
    <citation type="journal article" date="2019" name="Antimicrob. Agents Chemother.">
        <title>Applying Rapid Whole Genome Sequencing to Predict Phenotypic Antimicrobial Susceptibility Testing Results Among Carbapenem-Resistant Klebsiella pneumoniae Clinical Isolates.</title>
        <authorList>
            <person name="Tamma P.D."/>
            <person name="Fan Y."/>
            <person name="Bergman Y."/>
            <person name="Pertea G."/>
            <person name="Kazmi A."/>
            <person name="Lewis S."/>
            <person name="Carroll K.C."/>
            <person name="Schatz M.C."/>
            <person name="Timp W."/>
            <person name="Simner P.J."/>
        </authorList>
    </citation>
    <scope>NUCLEOTIDE SEQUENCE [LARGE SCALE GENOMIC DNA]</scope>
    <source>
        <strain evidence="6 11">KLPN_33</strain>
    </source>
</reference>
<evidence type="ECO:0000313" key="12">
    <source>
        <dbReference type="Proteomes" id="UP000294951"/>
    </source>
</evidence>
<dbReference type="Proteomes" id="UP000253559">
    <property type="component" value="Unassembled WGS sequence"/>
</dbReference>
<reference evidence="2 9" key="1">
    <citation type="journal article" date="2017" name="J. Infect. Dis.">
        <title>An Analysis of the Epidemic of Klebsiella pneumoniae Carbapenemase-Producing K. pneumoniae: Convergence of Two Evolutionary Mechanisms Creates the Perfect Storm.</title>
        <authorList>
            <person name="Rojas L.J."/>
            <person name="Weinstock G.M."/>
            <person name="De La Cadena E."/>
            <person name="Diaz L."/>
            <person name="Rios R."/>
            <person name="Hanson B.M."/>
            <person name="Brown J.S."/>
            <person name="Vats P."/>
            <person name="Phillips D.S."/>
            <person name="Nguyen H."/>
            <person name="Hujer K.M."/>
            <person name="Correa A."/>
            <person name="Adams M.D."/>
            <person name="Perez F."/>
            <person name="Sodergren E."/>
            <person name="Narechania A."/>
            <person name="Planet P.J."/>
            <person name="Villegas M.V."/>
            <person name="Bonomo R.A."/>
            <person name="Arias C.A."/>
        </authorList>
    </citation>
    <scope>NUCLEOTIDE SEQUENCE [LARGE SCALE GENOMIC DNA]</scope>
    <source>
        <strain evidence="2 9">COL-Kpn30</strain>
    </source>
</reference>
<reference evidence="1 8" key="2">
    <citation type="submission" date="2017-03" db="EMBL/GenBank/DDBJ databases">
        <authorList>
            <person name="Fouts D."/>
            <person name="Stalin M.J."/>
            <person name="Chen L."/>
            <person name="Wright M."/>
            <person name="Sutton G."/>
            <person name="Nguyen K."/>
            <person name="Vanduin D."/>
            <person name="Rojas L."/>
            <person name="Hujer A."/>
            <person name="Hujer K."/>
            <person name="Bonomo R."/>
            <person name="Kreiswirth B."/>
            <person name="Adams M."/>
        </authorList>
    </citation>
    <scope>NUCLEOTIDE SEQUENCE [LARGE SCALE GENOMIC DNA]</scope>
    <source>
        <strain evidence="1 8">39383</strain>
    </source>
</reference>
<dbReference type="EMBL" id="QRCF01000003">
    <property type="protein sequence ID" value="RDT95904.1"/>
    <property type="molecule type" value="Genomic_DNA"/>
</dbReference>
<dbReference type="Proteomes" id="UP000294951">
    <property type="component" value="Unassembled WGS sequence"/>
</dbReference>
<dbReference type="Proteomes" id="UP000245817">
    <property type="component" value="Unassembled WGS sequence"/>
</dbReference>
<dbReference type="EMBL" id="QOHW01000002">
    <property type="protein sequence ID" value="RBZ25109.1"/>
    <property type="molecule type" value="Genomic_DNA"/>
</dbReference>
<protein>
    <submittedName>
        <fullName evidence="1">Glucose-inhibited division protein A</fullName>
    </submittedName>
</protein>
<evidence type="ECO:0000313" key="11">
    <source>
        <dbReference type="Proteomes" id="UP000272440"/>
    </source>
</evidence>
<dbReference type="EMBL" id="NCMJ01000016">
    <property type="protein sequence ID" value="PLE29276.1"/>
    <property type="molecule type" value="Genomic_DNA"/>
</dbReference>
<dbReference type="Proteomes" id="UP000196447">
    <property type="component" value="Unassembled WGS sequence"/>
</dbReference>
<evidence type="ECO:0000313" key="5">
    <source>
        <dbReference type="EMBL" id="RDT95904.1"/>
    </source>
</evidence>
<sequence length="49" mass="5676">MGLVFCSFRRRRGVYACWLKINSSMARIIKKAFQNIGFSKKLTFEAVDS</sequence>
<reference evidence="7 12" key="8">
    <citation type="submission" date="2019-03" db="EMBL/GenBank/DDBJ databases">
        <title>Multidrug-Resistant Klebsiella pneumoniae Clinical Bloodstream Isolates in Shanghai, China.</title>
        <authorList>
            <person name="Wang S."/>
        </authorList>
    </citation>
    <scope>NUCLEOTIDE SEQUENCE [LARGE SCALE GENOMIC DNA]</scope>
    <source>
        <strain evidence="7 12">RJ1071</strain>
    </source>
</reference>
<evidence type="ECO:0000313" key="4">
    <source>
        <dbReference type="EMBL" id="RBZ25109.1"/>
    </source>
</evidence>
<dbReference type="Proteomes" id="UP000254657">
    <property type="component" value="Unassembled WGS sequence"/>
</dbReference>
<evidence type="ECO:0000313" key="7">
    <source>
        <dbReference type="EMBL" id="TDK03459.1"/>
    </source>
</evidence>
<reference evidence="4" key="5">
    <citation type="submission" date="2018-07" db="EMBL/GenBank/DDBJ databases">
        <authorList>
            <person name="Martins R.C."/>
            <person name="Perdigao-Neto L.V."/>
            <person name="Costa S.F."/>
            <person name="Levin A.S.S."/>
        </authorList>
    </citation>
    <scope>NUCLEOTIDE SEQUENCE</scope>
    <source>
        <strain evidence="4">BC_5001</strain>
    </source>
</reference>
<gene>
    <name evidence="1" type="ORF">B5L96_09330</name>
    <name evidence="2" type="ORF">B6I68_02565</name>
    <name evidence="3" type="ORF">CP554_14590</name>
    <name evidence="4" type="ORF">DM078_03810</name>
    <name evidence="5" type="ORF">DW286_04705</name>
    <name evidence="7" type="ORF">E1814_09585</name>
    <name evidence="6" type="ORF">EAO28_24055</name>
</gene>
<organism evidence="1 8">
    <name type="scientific">Klebsiella pneumoniae</name>
    <dbReference type="NCBI Taxonomy" id="573"/>
    <lineage>
        <taxon>Bacteria</taxon>
        <taxon>Pseudomonadati</taxon>
        <taxon>Pseudomonadota</taxon>
        <taxon>Gammaproteobacteria</taxon>
        <taxon>Enterobacterales</taxon>
        <taxon>Enterobacteriaceae</taxon>
        <taxon>Klebsiella/Raoultella group</taxon>
        <taxon>Klebsiella</taxon>
        <taxon>Klebsiella pneumoniae complex</taxon>
    </lineage>
</organism>
<evidence type="ECO:0000313" key="6">
    <source>
        <dbReference type="EMBL" id="RRE44014.1"/>
    </source>
</evidence>
<evidence type="ECO:0000313" key="10">
    <source>
        <dbReference type="Proteomes" id="UP000245817"/>
    </source>
</evidence>
<evidence type="ECO:0000313" key="3">
    <source>
        <dbReference type="EMBL" id="PVU61938.1"/>
    </source>
</evidence>
<reference evidence="4" key="6">
    <citation type="submission" date="2018-08" db="EMBL/GenBank/DDBJ databases">
        <title>Klebsiella pneumoniae genome sequencing and assembly.</title>
        <authorList>
            <person name="Martins R.C.R."/>
            <person name="Perdigao-Neto L.V."/>
            <person name="Costa S.F."/>
            <person name="Levin A.S.S."/>
        </authorList>
    </citation>
    <scope>NUCLEOTIDE SEQUENCE</scope>
    <source>
        <strain evidence="4">BC_5001</strain>
    </source>
</reference>
<dbReference type="EMBL" id="RCZY01000002">
    <property type="protein sequence ID" value="RRE44014.1"/>
    <property type="molecule type" value="Genomic_DNA"/>
</dbReference>
<proteinExistence type="predicted"/>